<dbReference type="Pfam" id="PF03009">
    <property type="entry name" value="GDPD"/>
    <property type="match status" value="1"/>
</dbReference>
<dbReference type="OrthoDB" id="384721at2"/>
<dbReference type="PROSITE" id="PS51704">
    <property type="entry name" value="GP_PDE"/>
    <property type="match status" value="1"/>
</dbReference>
<accession>A0A327LCT9</accession>
<dbReference type="GO" id="GO:0008081">
    <property type="term" value="F:phosphoric diester hydrolase activity"/>
    <property type="evidence" value="ECO:0007669"/>
    <property type="project" value="InterPro"/>
</dbReference>
<reference evidence="2 3" key="1">
    <citation type="submission" date="2017-07" db="EMBL/GenBank/DDBJ databases">
        <title>Draft Genome Sequences of Select Purple Nonsulfur Bacteria.</title>
        <authorList>
            <person name="Lasarre B."/>
            <person name="Mckinlay J.B."/>
        </authorList>
    </citation>
    <scope>NUCLEOTIDE SEQUENCE [LARGE SCALE GENOMIC DNA]</scope>
    <source>
        <strain evidence="2 3">DSM 5909</strain>
    </source>
</reference>
<dbReference type="AlphaFoldDB" id="A0A327LCT9"/>
<proteinExistence type="predicted"/>
<gene>
    <name evidence="2" type="ORF">CH341_02960</name>
</gene>
<dbReference type="PANTHER" id="PTHR46211:SF1">
    <property type="entry name" value="GLYCEROPHOSPHODIESTER PHOSPHODIESTERASE, CYTOPLASMIC"/>
    <property type="match status" value="1"/>
</dbReference>
<protein>
    <submittedName>
        <fullName evidence="2">Glycerophosphodiester phosphodiesterase</fullName>
    </submittedName>
</protein>
<evidence type="ECO:0000313" key="3">
    <source>
        <dbReference type="Proteomes" id="UP000249130"/>
    </source>
</evidence>
<dbReference type="EMBL" id="NPEX01000011">
    <property type="protein sequence ID" value="RAI45618.1"/>
    <property type="molecule type" value="Genomic_DNA"/>
</dbReference>
<dbReference type="PANTHER" id="PTHR46211">
    <property type="entry name" value="GLYCEROPHOSPHORYL DIESTER PHOSPHODIESTERASE"/>
    <property type="match status" value="1"/>
</dbReference>
<dbReference type="Proteomes" id="UP000249130">
    <property type="component" value="Unassembled WGS sequence"/>
</dbReference>
<dbReference type="InterPro" id="IPR030395">
    <property type="entry name" value="GP_PDE_dom"/>
</dbReference>
<keyword evidence="3" id="KW-1185">Reference proteome</keyword>
<dbReference type="Gene3D" id="3.20.20.190">
    <property type="entry name" value="Phosphatidylinositol (PI) phosphodiesterase"/>
    <property type="match status" value="1"/>
</dbReference>
<evidence type="ECO:0000259" key="1">
    <source>
        <dbReference type="PROSITE" id="PS51704"/>
    </source>
</evidence>
<dbReference type="GO" id="GO:0006629">
    <property type="term" value="P:lipid metabolic process"/>
    <property type="evidence" value="ECO:0007669"/>
    <property type="project" value="InterPro"/>
</dbReference>
<organism evidence="2 3">
    <name type="scientific">Rhodoplanes roseus</name>
    <dbReference type="NCBI Taxonomy" id="29409"/>
    <lineage>
        <taxon>Bacteria</taxon>
        <taxon>Pseudomonadati</taxon>
        <taxon>Pseudomonadota</taxon>
        <taxon>Alphaproteobacteria</taxon>
        <taxon>Hyphomicrobiales</taxon>
        <taxon>Nitrobacteraceae</taxon>
        <taxon>Rhodoplanes</taxon>
    </lineage>
</organism>
<name>A0A327LCT9_9BRAD</name>
<comment type="caution">
    <text evidence="2">The sequence shown here is derived from an EMBL/GenBank/DDBJ whole genome shotgun (WGS) entry which is preliminary data.</text>
</comment>
<dbReference type="InterPro" id="IPR017946">
    <property type="entry name" value="PLC-like_Pdiesterase_TIM-brl"/>
</dbReference>
<feature type="domain" description="GP-PDE" evidence="1">
    <location>
        <begin position="9"/>
        <end position="242"/>
    </location>
</feature>
<sequence>MGALAWLMAKPIAHRGLHDADRGIVENTAAAVTAAVEAGYGIEVDLQPSLDGEAMVHHDHALGRLAEGREALRTLSAADLKARRFLASSDGMLALGELLEVVRGRVPLLLELKSRFDGDTTVATRTAAVLAGIDAPVAVMSFDPALIVVIKTLAPRLARGVVGERRFAGLGPLDRRASAVFETVRADPGFVAWRLQDLGTWPPRTARLLGRPVLSWTIRSEAERQAALRAGAEQVIFEGFRA</sequence>
<dbReference type="RefSeq" id="WP_111417544.1">
    <property type="nucleotide sequence ID" value="NZ_NPEX01000011.1"/>
</dbReference>
<evidence type="ECO:0000313" key="2">
    <source>
        <dbReference type="EMBL" id="RAI45618.1"/>
    </source>
</evidence>
<dbReference type="SUPFAM" id="SSF51695">
    <property type="entry name" value="PLC-like phosphodiesterases"/>
    <property type="match status" value="1"/>
</dbReference>